<feature type="compositionally biased region" description="Polar residues" evidence="3">
    <location>
        <begin position="41"/>
        <end position="50"/>
    </location>
</feature>
<evidence type="ECO:0000313" key="6">
    <source>
        <dbReference type="Proteomes" id="UP000230069"/>
    </source>
</evidence>
<dbReference type="STRING" id="218851.A0A2G5CKQ5"/>
<dbReference type="PANTHER" id="PTHR31174:SF7">
    <property type="entry name" value="LATE EMBRYOGENESIS ABUNDANT PROTEIN 31-RELATED"/>
    <property type="match status" value="1"/>
</dbReference>
<name>A0A2G5CKQ5_AQUCA</name>
<dbReference type="InParanoid" id="A0A2G5CKQ5"/>
<evidence type="ECO:0000259" key="4">
    <source>
        <dbReference type="Pfam" id="PF04927"/>
    </source>
</evidence>
<evidence type="ECO:0000256" key="1">
    <source>
        <dbReference type="ARBA" id="ARBA00010733"/>
    </source>
</evidence>
<dbReference type="Proteomes" id="UP000230069">
    <property type="component" value="Unassembled WGS sequence"/>
</dbReference>
<reference evidence="5 6" key="1">
    <citation type="submission" date="2017-09" db="EMBL/GenBank/DDBJ databases">
        <title>WGS assembly of Aquilegia coerulea Goldsmith.</title>
        <authorList>
            <person name="Hodges S."/>
            <person name="Kramer E."/>
            <person name="Nordborg M."/>
            <person name="Tomkins J."/>
            <person name="Borevitz J."/>
            <person name="Derieg N."/>
            <person name="Yan J."/>
            <person name="Mihaltcheva S."/>
            <person name="Hayes R.D."/>
            <person name="Rokhsar D."/>
        </authorList>
    </citation>
    <scope>NUCLEOTIDE SEQUENCE [LARGE SCALE GENOMIC DNA]</scope>
    <source>
        <strain evidence="6">cv. Goldsmith</strain>
    </source>
</reference>
<comment type="similarity">
    <text evidence="1">Belongs to the LEA type SMP family.</text>
</comment>
<proteinExistence type="inferred from homology"/>
<dbReference type="InterPro" id="IPR007011">
    <property type="entry name" value="LEA_SMP_dom"/>
</dbReference>
<sequence length="245" mass="26007">MSQQQPRRPQTDQKPIKYGDFFDVSDEHASKPIAPRDAAKMQSTETQVLGRTQKDGPAAKLQSAADKNERIGLVGHTDVTDLTCAKGLDVATANISGSCVVTESVAGQTIGKHPQGQGPVTIGHALEAASIRVGDRPVDQSDVAAIEEAEMRATQRNVVPPGGVGEEAQWAAAHNAGLSREEDKTKLSDVLMDASEMMPRDKVVTPEDAEAVRNAEKSHNPKMTNYSGGVADMVTAAANINQRST</sequence>
<feature type="domain" description="SMP" evidence="4">
    <location>
        <begin position="120"/>
        <end position="176"/>
    </location>
</feature>
<dbReference type="Pfam" id="PF04927">
    <property type="entry name" value="SMP"/>
    <property type="match status" value="3"/>
</dbReference>
<feature type="region of interest" description="Disordered" evidence="3">
    <location>
        <begin position="1"/>
        <end position="64"/>
    </location>
</feature>
<accession>A0A2G5CKQ5</accession>
<dbReference type="InterPro" id="IPR042971">
    <property type="entry name" value="LEA_SMP"/>
</dbReference>
<keyword evidence="6" id="KW-1185">Reference proteome</keyword>
<evidence type="ECO:0000313" key="5">
    <source>
        <dbReference type="EMBL" id="PIA31750.1"/>
    </source>
</evidence>
<protein>
    <recommendedName>
        <fullName evidence="4">SMP domain-containing protein</fullName>
    </recommendedName>
</protein>
<keyword evidence="2" id="KW-0677">Repeat</keyword>
<dbReference type="EMBL" id="KZ305066">
    <property type="protein sequence ID" value="PIA31750.1"/>
    <property type="molecule type" value="Genomic_DNA"/>
</dbReference>
<dbReference type="PANTHER" id="PTHR31174">
    <property type="entry name" value="SEED MATURATION FAMILY PROTEIN"/>
    <property type="match status" value="1"/>
</dbReference>
<evidence type="ECO:0000256" key="2">
    <source>
        <dbReference type="ARBA" id="ARBA00022737"/>
    </source>
</evidence>
<organism evidence="5 6">
    <name type="scientific">Aquilegia coerulea</name>
    <name type="common">Rocky mountain columbine</name>
    <dbReference type="NCBI Taxonomy" id="218851"/>
    <lineage>
        <taxon>Eukaryota</taxon>
        <taxon>Viridiplantae</taxon>
        <taxon>Streptophyta</taxon>
        <taxon>Embryophyta</taxon>
        <taxon>Tracheophyta</taxon>
        <taxon>Spermatophyta</taxon>
        <taxon>Magnoliopsida</taxon>
        <taxon>Ranunculales</taxon>
        <taxon>Ranunculaceae</taxon>
        <taxon>Thalictroideae</taxon>
        <taxon>Aquilegia</taxon>
    </lineage>
</organism>
<gene>
    <name evidence="5" type="ORF">AQUCO_04900204v1</name>
</gene>
<dbReference type="AlphaFoldDB" id="A0A2G5CKQ5"/>
<feature type="domain" description="SMP" evidence="4">
    <location>
        <begin position="185"/>
        <end position="243"/>
    </location>
</feature>
<dbReference type="OrthoDB" id="2014755at2759"/>
<evidence type="ECO:0000256" key="3">
    <source>
        <dbReference type="SAM" id="MobiDB-lite"/>
    </source>
</evidence>
<feature type="domain" description="SMP" evidence="4">
    <location>
        <begin position="16"/>
        <end position="70"/>
    </location>
</feature>